<evidence type="ECO:0000313" key="13">
    <source>
        <dbReference type="EMBL" id="KAF2724245.1"/>
    </source>
</evidence>
<evidence type="ECO:0000256" key="6">
    <source>
        <dbReference type="ARBA" id="ARBA00022792"/>
    </source>
</evidence>
<evidence type="ECO:0000256" key="4">
    <source>
        <dbReference type="ARBA" id="ARBA00022660"/>
    </source>
</evidence>
<keyword evidence="6 12" id="KW-0999">Mitochondrion inner membrane</keyword>
<dbReference type="Gene3D" id="1.20.5.260">
    <property type="entry name" value="Cytochrome b-c1 complex subunit 9"/>
    <property type="match status" value="1"/>
</dbReference>
<dbReference type="InterPro" id="IPR008027">
    <property type="entry name" value="QCR9"/>
</dbReference>
<keyword evidence="4 12" id="KW-0679">Respiratory chain</keyword>
<evidence type="ECO:0000256" key="1">
    <source>
        <dbReference type="ARBA" id="ARBA00004434"/>
    </source>
</evidence>
<evidence type="ECO:0000256" key="10">
    <source>
        <dbReference type="ARBA" id="ARBA00023136"/>
    </source>
</evidence>
<keyword evidence="14" id="KW-1185">Reference proteome</keyword>
<dbReference type="GO" id="GO:0005743">
    <property type="term" value="C:mitochondrial inner membrane"/>
    <property type="evidence" value="ECO:0007669"/>
    <property type="project" value="UniProtKB-SubCell"/>
</dbReference>
<organism evidence="13 14">
    <name type="scientific">Polychaeton citri CBS 116435</name>
    <dbReference type="NCBI Taxonomy" id="1314669"/>
    <lineage>
        <taxon>Eukaryota</taxon>
        <taxon>Fungi</taxon>
        <taxon>Dikarya</taxon>
        <taxon>Ascomycota</taxon>
        <taxon>Pezizomycotina</taxon>
        <taxon>Dothideomycetes</taxon>
        <taxon>Dothideomycetidae</taxon>
        <taxon>Capnodiales</taxon>
        <taxon>Capnodiaceae</taxon>
        <taxon>Polychaeton</taxon>
    </lineage>
</organism>
<evidence type="ECO:0000256" key="3">
    <source>
        <dbReference type="ARBA" id="ARBA00022448"/>
    </source>
</evidence>
<evidence type="ECO:0000313" key="14">
    <source>
        <dbReference type="Proteomes" id="UP000799441"/>
    </source>
</evidence>
<comment type="function">
    <text evidence="12">Component of the ubiquinol-cytochrome c oxidoreductase, a multisubunit transmembrane complex that is part of the mitochondrial electron transport chain which drives oxidative phosphorylation. The complex plays an important role in the uptake of multiple carbon sources present in different host niches.</text>
</comment>
<keyword evidence="9 12" id="KW-0496">Mitochondrion</keyword>
<dbReference type="Pfam" id="PF05365">
    <property type="entry name" value="UCR_UQCRX_QCR9"/>
    <property type="match status" value="1"/>
</dbReference>
<evidence type="ECO:0000256" key="2">
    <source>
        <dbReference type="ARBA" id="ARBA00007856"/>
    </source>
</evidence>
<accession>A0A9P4UTL8</accession>
<comment type="subcellular location">
    <subcellularLocation>
        <location evidence="1 12">Mitochondrion inner membrane</location>
        <topology evidence="1 12">Single-pass membrane protein</topology>
    </subcellularLocation>
</comment>
<comment type="caution">
    <text evidence="13">The sequence shown here is derived from an EMBL/GenBank/DDBJ whole genome shotgun (WGS) entry which is preliminary data.</text>
</comment>
<keyword evidence="5" id="KW-0812">Transmembrane</keyword>
<gene>
    <name evidence="13" type="ORF">K431DRAFT_310202</name>
</gene>
<evidence type="ECO:0000256" key="12">
    <source>
        <dbReference type="RuleBase" id="RU368056"/>
    </source>
</evidence>
<dbReference type="SUPFAM" id="SSF81514">
    <property type="entry name" value="Subunit X (non-heme 7 kDa protein) of cytochrome bc1 complex (Ubiquinol-cytochrome c reductase)"/>
    <property type="match status" value="1"/>
</dbReference>
<sequence length="64" mass="7305">MAGVLGGVYNAFIKRNTIFLTTIFVGAFGTEILFDSAANKVWDAVNRGRQWKDIKYRYLEAEEE</sequence>
<evidence type="ECO:0000256" key="7">
    <source>
        <dbReference type="ARBA" id="ARBA00022982"/>
    </source>
</evidence>
<dbReference type="GO" id="GO:0045275">
    <property type="term" value="C:respiratory chain complex III"/>
    <property type="evidence" value="ECO:0007669"/>
    <property type="project" value="UniProtKB-UniRule"/>
</dbReference>
<dbReference type="OrthoDB" id="44067at2759"/>
<proteinExistence type="inferred from homology"/>
<keyword evidence="7 12" id="KW-0249">Electron transport</keyword>
<reference evidence="13" key="1">
    <citation type="journal article" date="2020" name="Stud. Mycol.">
        <title>101 Dothideomycetes genomes: a test case for predicting lifestyles and emergence of pathogens.</title>
        <authorList>
            <person name="Haridas S."/>
            <person name="Albert R."/>
            <person name="Binder M."/>
            <person name="Bloem J."/>
            <person name="Labutti K."/>
            <person name="Salamov A."/>
            <person name="Andreopoulos B."/>
            <person name="Baker S."/>
            <person name="Barry K."/>
            <person name="Bills G."/>
            <person name="Bluhm B."/>
            <person name="Cannon C."/>
            <person name="Castanera R."/>
            <person name="Culley D."/>
            <person name="Daum C."/>
            <person name="Ezra D."/>
            <person name="Gonzalez J."/>
            <person name="Henrissat B."/>
            <person name="Kuo A."/>
            <person name="Liang C."/>
            <person name="Lipzen A."/>
            <person name="Lutzoni F."/>
            <person name="Magnuson J."/>
            <person name="Mondo S."/>
            <person name="Nolan M."/>
            <person name="Ohm R."/>
            <person name="Pangilinan J."/>
            <person name="Park H.-J."/>
            <person name="Ramirez L."/>
            <person name="Alfaro M."/>
            <person name="Sun H."/>
            <person name="Tritt A."/>
            <person name="Yoshinaga Y."/>
            <person name="Zwiers L.-H."/>
            <person name="Turgeon B."/>
            <person name="Goodwin S."/>
            <person name="Spatafora J."/>
            <person name="Crous P."/>
            <person name="Grigoriev I."/>
        </authorList>
    </citation>
    <scope>NUCLEOTIDE SEQUENCE</scope>
    <source>
        <strain evidence="13">CBS 116435</strain>
    </source>
</reference>
<protein>
    <recommendedName>
        <fullName evidence="11 12">Complex III subunit 9</fullName>
    </recommendedName>
</protein>
<dbReference type="PANTHER" id="PTHR12980">
    <property type="entry name" value="UBIQUINOL-CYTOCHROME C REDUCTASE COMPLEX, SUBUNIT X"/>
    <property type="match status" value="1"/>
</dbReference>
<dbReference type="FunFam" id="1.20.5.260:FF:000001">
    <property type="entry name" value="Cytochrome b-c1 complex subunit 9"/>
    <property type="match status" value="1"/>
</dbReference>
<dbReference type="PANTHER" id="PTHR12980:SF0">
    <property type="entry name" value="CYTOCHROME B-C1 COMPLEX SUBUNIT 9"/>
    <property type="match status" value="1"/>
</dbReference>
<keyword evidence="10" id="KW-0472">Membrane</keyword>
<dbReference type="AlphaFoldDB" id="A0A9P4UTL8"/>
<evidence type="ECO:0000256" key="9">
    <source>
        <dbReference type="ARBA" id="ARBA00023128"/>
    </source>
</evidence>
<evidence type="ECO:0000256" key="5">
    <source>
        <dbReference type="ARBA" id="ARBA00022692"/>
    </source>
</evidence>
<keyword evidence="3 12" id="KW-0813">Transport</keyword>
<comment type="similarity">
    <text evidence="2 12">Belongs to the UQCR10/QCR9 family.</text>
</comment>
<dbReference type="Proteomes" id="UP000799441">
    <property type="component" value="Unassembled WGS sequence"/>
</dbReference>
<name>A0A9P4UTL8_9PEZI</name>
<evidence type="ECO:0000256" key="8">
    <source>
        <dbReference type="ARBA" id="ARBA00022989"/>
    </source>
</evidence>
<dbReference type="GO" id="GO:0006122">
    <property type="term" value="P:mitochondrial electron transport, ubiquinol to cytochrome c"/>
    <property type="evidence" value="ECO:0007669"/>
    <property type="project" value="UniProtKB-UniRule"/>
</dbReference>
<dbReference type="InterPro" id="IPR036656">
    <property type="entry name" value="QCR9_sf"/>
</dbReference>
<comment type="subunit">
    <text evidence="12">Component of the ubiquinol-cytochrome c oxidoreductase (cytochrome b-c1 complex, complex III, CIII), a multisubunit enzyme composed of 3 respiratory subunits cytochrome b, cytochrome c1 and Rieske protein, 2 core protein subunits, and additional low-molecular weight protein subunits.</text>
</comment>
<evidence type="ECO:0000256" key="11">
    <source>
        <dbReference type="ARBA" id="ARBA00044247"/>
    </source>
</evidence>
<keyword evidence="8" id="KW-1133">Transmembrane helix</keyword>
<dbReference type="EMBL" id="MU003772">
    <property type="protein sequence ID" value="KAF2724245.1"/>
    <property type="molecule type" value="Genomic_DNA"/>
</dbReference>